<comment type="subcellular location">
    <subcellularLocation>
        <location evidence="1">Cell envelope</location>
    </subcellularLocation>
</comment>
<evidence type="ECO:0000256" key="1">
    <source>
        <dbReference type="ARBA" id="ARBA00004196"/>
    </source>
</evidence>
<evidence type="ECO:0000256" key="4">
    <source>
        <dbReference type="SAM" id="SignalP"/>
    </source>
</evidence>
<dbReference type="Pfam" id="PF13407">
    <property type="entry name" value="Peripla_BP_4"/>
    <property type="match status" value="1"/>
</dbReference>
<dbReference type="PANTHER" id="PTHR46847">
    <property type="entry name" value="D-ALLOSE-BINDING PERIPLASMIC PROTEIN-RELATED"/>
    <property type="match status" value="1"/>
</dbReference>
<feature type="domain" description="Periplasmic binding protein" evidence="5">
    <location>
        <begin position="36"/>
        <end position="284"/>
    </location>
</feature>
<feature type="chain" id="PRO_5035736377" evidence="4">
    <location>
        <begin position="27"/>
        <end position="300"/>
    </location>
</feature>
<keyword evidence="3 4" id="KW-0732">Signal</keyword>
<reference evidence="6 7" key="1">
    <citation type="submission" date="2020-01" db="EMBL/GenBank/DDBJ databases">
        <title>Dynamics of blaIMP-6 dissemination in carbapenem resistant Enterobacteriacea isolated from regional surveillance in Osaka, Japan.</title>
        <authorList>
            <person name="Abe R."/>
            <person name="Akeda Y."/>
            <person name="Sugawara Y."/>
            <person name="Yamamoto N."/>
            <person name="Tomono K."/>
            <person name="Takeuchi D."/>
            <person name="Kawahara R."/>
            <person name="Hamada S."/>
        </authorList>
    </citation>
    <scope>NUCLEOTIDE SEQUENCE [LARGE SCALE GENOMIC DNA]</scope>
    <source>
        <strain evidence="6 7">E300</strain>
    </source>
</reference>
<dbReference type="AlphaFoldDB" id="A0A8S0FKN7"/>
<dbReference type="EMBL" id="AP022360">
    <property type="protein sequence ID" value="BBU80456.1"/>
    <property type="molecule type" value="Genomic_DNA"/>
</dbReference>
<proteinExistence type="inferred from homology"/>
<dbReference type="CDD" id="cd06322">
    <property type="entry name" value="PBP1_ABC_sugar_binding-like"/>
    <property type="match status" value="1"/>
</dbReference>
<dbReference type="GO" id="GO:0055085">
    <property type="term" value="P:transmembrane transport"/>
    <property type="evidence" value="ECO:0007669"/>
    <property type="project" value="UniProtKB-ARBA"/>
</dbReference>
<organism evidence="6 7">
    <name type="scientific">Escherichia coli</name>
    <dbReference type="NCBI Taxonomy" id="562"/>
    <lineage>
        <taxon>Bacteria</taxon>
        <taxon>Pseudomonadati</taxon>
        <taxon>Pseudomonadota</taxon>
        <taxon>Gammaproteobacteria</taxon>
        <taxon>Enterobacterales</taxon>
        <taxon>Enterobacteriaceae</taxon>
        <taxon>Escherichia</taxon>
    </lineage>
</organism>
<dbReference type="Proteomes" id="UP000467488">
    <property type="component" value="Chromosome"/>
</dbReference>
<accession>A0A8S0FKN7</accession>
<evidence type="ECO:0000256" key="2">
    <source>
        <dbReference type="ARBA" id="ARBA00007639"/>
    </source>
</evidence>
<dbReference type="SUPFAM" id="SSF53822">
    <property type="entry name" value="Periplasmic binding protein-like I"/>
    <property type="match status" value="1"/>
</dbReference>
<evidence type="ECO:0000313" key="7">
    <source>
        <dbReference type="Proteomes" id="UP000467488"/>
    </source>
</evidence>
<evidence type="ECO:0000256" key="3">
    <source>
        <dbReference type="ARBA" id="ARBA00022729"/>
    </source>
</evidence>
<name>A0A8S0FKN7_ECOLX</name>
<dbReference type="GO" id="GO:0030246">
    <property type="term" value="F:carbohydrate binding"/>
    <property type="evidence" value="ECO:0007669"/>
    <property type="project" value="UniProtKB-ARBA"/>
</dbReference>
<protein>
    <submittedName>
        <fullName evidence="6">Sugar ABC transporter</fullName>
    </submittedName>
</protein>
<dbReference type="InterPro" id="IPR028082">
    <property type="entry name" value="Peripla_BP_I"/>
</dbReference>
<evidence type="ECO:0000313" key="6">
    <source>
        <dbReference type="EMBL" id="BBU80456.1"/>
    </source>
</evidence>
<sequence>MFMKNIKLLGSAMLVSLALFSQSSLAKEYKIGASLLATQQHPFYIDLANAMKEEAKKDNVNLSVSIANQDLNKQLSDVEDFITKKVDAIIISPVDSKGVQAAIIKADKAGIPVITVDVAAEGVPVVSHVATDNYAGGVEAGKLMGKLLSGKGTVAIISYPALQSVVARVDGFKKGLSDTPDIKIVAEQPGITRAEALTTAQQNIMQANANLNGLFGFGDDAALAAVIAAKSAHNDNIKIIGFDGMKEARDAVDSEKTFAAVIRQYPDQMGAKAIDAAVDHLNGKPVEKMIPVQPGVYTGK</sequence>
<dbReference type="InterPro" id="IPR025997">
    <property type="entry name" value="SBP_2_dom"/>
</dbReference>
<comment type="similarity">
    <text evidence="2">Belongs to the bacterial solute-binding protein 2 family.</text>
</comment>
<evidence type="ECO:0000259" key="5">
    <source>
        <dbReference type="Pfam" id="PF13407"/>
    </source>
</evidence>
<gene>
    <name evidence="6" type="ORF">EIMP300_18560</name>
</gene>
<dbReference type="GO" id="GO:0030313">
    <property type="term" value="C:cell envelope"/>
    <property type="evidence" value="ECO:0007669"/>
    <property type="project" value="UniProtKB-SubCell"/>
</dbReference>
<dbReference type="Gene3D" id="3.40.50.2300">
    <property type="match status" value="2"/>
</dbReference>
<feature type="signal peptide" evidence="4">
    <location>
        <begin position="1"/>
        <end position="26"/>
    </location>
</feature>
<dbReference type="PANTHER" id="PTHR46847:SF1">
    <property type="entry name" value="D-ALLOSE-BINDING PERIPLASMIC PROTEIN-RELATED"/>
    <property type="match status" value="1"/>
</dbReference>